<sequence>MKQIEAPLNEAKDAQSTLDSHFGLSREVAVVAPAPSVDDEHDSEIEEEEYGSEEEPDPELEAALQEFMLKVEDDMKNVVCDSVVVMKDRVFEDKDFDPEWAKIMNKADYKEFREAMLNQPVPRCYLDEEGCSQLKCSWEQYALSEFFYNWV</sequence>
<name>I0Z8W2_COCSC</name>
<keyword evidence="3" id="KW-1185">Reference proteome</keyword>
<dbReference type="EMBL" id="AGSI01000001">
    <property type="protein sequence ID" value="EIE27081.1"/>
    <property type="molecule type" value="Genomic_DNA"/>
</dbReference>
<evidence type="ECO:0000256" key="1">
    <source>
        <dbReference type="SAM" id="MobiDB-lite"/>
    </source>
</evidence>
<dbReference type="Proteomes" id="UP000007264">
    <property type="component" value="Unassembled WGS sequence"/>
</dbReference>
<accession>I0Z8W2</accession>
<feature type="compositionally biased region" description="Acidic residues" evidence="1">
    <location>
        <begin position="37"/>
        <end position="58"/>
    </location>
</feature>
<gene>
    <name evidence="2" type="ORF">COCSUDRAFT_55104</name>
</gene>
<dbReference type="KEGG" id="csl:COCSUDRAFT_55104"/>
<proteinExistence type="predicted"/>
<feature type="region of interest" description="Disordered" evidence="1">
    <location>
        <begin position="31"/>
        <end position="58"/>
    </location>
</feature>
<dbReference type="RefSeq" id="XP_005651625.1">
    <property type="nucleotide sequence ID" value="XM_005651568.1"/>
</dbReference>
<evidence type="ECO:0000313" key="3">
    <source>
        <dbReference type="Proteomes" id="UP000007264"/>
    </source>
</evidence>
<comment type="caution">
    <text evidence="2">The sequence shown here is derived from an EMBL/GenBank/DDBJ whole genome shotgun (WGS) entry which is preliminary data.</text>
</comment>
<dbReference type="GeneID" id="17045096"/>
<dbReference type="AlphaFoldDB" id="I0Z8W2"/>
<reference evidence="2 3" key="1">
    <citation type="journal article" date="2012" name="Genome Biol.">
        <title>The genome of the polar eukaryotic microalga coccomyxa subellipsoidea reveals traits of cold adaptation.</title>
        <authorList>
            <person name="Blanc G."/>
            <person name="Agarkova I."/>
            <person name="Grimwood J."/>
            <person name="Kuo A."/>
            <person name="Brueggeman A."/>
            <person name="Dunigan D."/>
            <person name="Gurnon J."/>
            <person name="Ladunga I."/>
            <person name="Lindquist E."/>
            <person name="Lucas S."/>
            <person name="Pangilinan J."/>
            <person name="Proschold T."/>
            <person name="Salamov A."/>
            <person name="Schmutz J."/>
            <person name="Weeks D."/>
            <person name="Yamada T."/>
            <person name="Claverie J.M."/>
            <person name="Grigoriev I."/>
            <person name="Van Etten J."/>
            <person name="Lomsadze A."/>
            <person name="Borodovsky M."/>
        </authorList>
    </citation>
    <scope>NUCLEOTIDE SEQUENCE [LARGE SCALE GENOMIC DNA]</scope>
    <source>
        <strain evidence="2 3">C-169</strain>
    </source>
</reference>
<protein>
    <submittedName>
        <fullName evidence="2">Uncharacterized protein</fullName>
    </submittedName>
</protein>
<evidence type="ECO:0000313" key="2">
    <source>
        <dbReference type="EMBL" id="EIE27081.1"/>
    </source>
</evidence>
<organism evidence="2 3">
    <name type="scientific">Coccomyxa subellipsoidea (strain C-169)</name>
    <name type="common">Green microalga</name>
    <dbReference type="NCBI Taxonomy" id="574566"/>
    <lineage>
        <taxon>Eukaryota</taxon>
        <taxon>Viridiplantae</taxon>
        <taxon>Chlorophyta</taxon>
        <taxon>core chlorophytes</taxon>
        <taxon>Trebouxiophyceae</taxon>
        <taxon>Trebouxiophyceae incertae sedis</taxon>
        <taxon>Coccomyxaceae</taxon>
        <taxon>Coccomyxa</taxon>
        <taxon>Coccomyxa subellipsoidea</taxon>
    </lineage>
</organism>